<protein>
    <recommendedName>
        <fullName evidence="3">Lipoprotein</fullName>
    </recommendedName>
</protein>
<keyword evidence="2" id="KW-1185">Reference proteome</keyword>
<dbReference type="Proteomes" id="UP001179181">
    <property type="component" value="Unassembled WGS sequence"/>
</dbReference>
<accession>A0ABX0USY6</accession>
<dbReference type="RefSeq" id="WP_208408450.1">
    <property type="nucleotide sequence ID" value="NZ_JAASQJ010000007.1"/>
</dbReference>
<sequence length="130" mass="14714">MTKVIVNILSWIAISWLIGCSSPPEKLGNLDLKKWRSDRKGCNNVRSTLQNDFKAIQGELKGKFADDIGEILGRPDIHQLGERNLKYYVYFFEKGPQCEDIKAKSAAAKVILKFNAVGLLTEITYQDRPL</sequence>
<evidence type="ECO:0000313" key="2">
    <source>
        <dbReference type="Proteomes" id="UP001179181"/>
    </source>
</evidence>
<evidence type="ECO:0008006" key="3">
    <source>
        <dbReference type="Google" id="ProtNLM"/>
    </source>
</evidence>
<dbReference type="EMBL" id="JAASQJ010000007">
    <property type="protein sequence ID" value="NIJ56087.1"/>
    <property type="molecule type" value="Genomic_DNA"/>
</dbReference>
<comment type="caution">
    <text evidence="1">The sequence shown here is derived from an EMBL/GenBank/DDBJ whole genome shotgun (WGS) entry which is preliminary data.</text>
</comment>
<name>A0ABX0USY6_9BACT</name>
<reference evidence="1 2" key="1">
    <citation type="submission" date="2020-03" db="EMBL/GenBank/DDBJ databases">
        <title>Genomic Encyclopedia of Type Strains, Phase IV (KMG-IV): sequencing the most valuable type-strain genomes for metagenomic binning, comparative biology and taxonomic classification.</title>
        <authorList>
            <person name="Goeker M."/>
        </authorList>
    </citation>
    <scope>NUCLEOTIDE SEQUENCE [LARGE SCALE GENOMIC DNA]</scope>
    <source>
        <strain evidence="1 2">DSM 102865</strain>
    </source>
</reference>
<evidence type="ECO:0000313" key="1">
    <source>
        <dbReference type="EMBL" id="NIJ56087.1"/>
    </source>
</evidence>
<gene>
    <name evidence="1" type="ORF">FHS68_005282</name>
</gene>
<dbReference type="PROSITE" id="PS51257">
    <property type="entry name" value="PROKAR_LIPOPROTEIN"/>
    <property type="match status" value="1"/>
</dbReference>
<organism evidence="1 2">
    <name type="scientific">Dyadobacter arcticus</name>
    <dbReference type="NCBI Taxonomy" id="1078754"/>
    <lineage>
        <taxon>Bacteria</taxon>
        <taxon>Pseudomonadati</taxon>
        <taxon>Bacteroidota</taxon>
        <taxon>Cytophagia</taxon>
        <taxon>Cytophagales</taxon>
        <taxon>Spirosomataceae</taxon>
        <taxon>Dyadobacter</taxon>
    </lineage>
</organism>
<proteinExistence type="predicted"/>